<protein>
    <submittedName>
        <fullName evidence="2">Uncharacterized protein</fullName>
    </submittedName>
</protein>
<accession>A0A383CZE5</accession>
<evidence type="ECO:0000256" key="1">
    <source>
        <dbReference type="SAM" id="Phobius"/>
    </source>
</evidence>
<reference evidence="2" key="1">
    <citation type="submission" date="2018-05" db="EMBL/GenBank/DDBJ databases">
        <authorList>
            <person name="Lanie J.A."/>
            <person name="Ng W.-L."/>
            <person name="Kazmierczak K.M."/>
            <person name="Andrzejewski T.M."/>
            <person name="Davidsen T.M."/>
            <person name="Wayne K.J."/>
            <person name="Tettelin H."/>
            <person name="Glass J.I."/>
            <person name="Rusch D."/>
            <person name="Podicherti R."/>
            <person name="Tsui H.-C.T."/>
            <person name="Winkler M.E."/>
        </authorList>
    </citation>
    <scope>NUCLEOTIDE SEQUENCE</scope>
</reference>
<dbReference type="AlphaFoldDB" id="A0A383CZE5"/>
<proteinExistence type="predicted"/>
<keyword evidence="1" id="KW-0812">Transmembrane</keyword>
<feature type="transmembrane region" description="Helical" evidence="1">
    <location>
        <begin position="16"/>
        <end position="38"/>
    </location>
</feature>
<gene>
    <name evidence="2" type="ORF">METZ01_LOCUS490227</name>
</gene>
<evidence type="ECO:0000313" key="2">
    <source>
        <dbReference type="EMBL" id="SVE37373.1"/>
    </source>
</evidence>
<organism evidence="2">
    <name type="scientific">marine metagenome</name>
    <dbReference type="NCBI Taxonomy" id="408172"/>
    <lineage>
        <taxon>unclassified sequences</taxon>
        <taxon>metagenomes</taxon>
        <taxon>ecological metagenomes</taxon>
    </lineage>
</organism>
<sequence>MFAEISGVLGDLKIQGIGFAIALCGHFLVQQAVFWYIFRTKII</sequence>
<dbReference type="EMBL" id="UINC01212863">
    <property type="protein sequence ID" value="SVE37373.1"/>
    <property type="molecule type" value="Genomic_DNA"/>
</dbReference>
<keyword evidence="1" id="KW-0472">Membrane</keyword>
<name>A0A383CZE5_9ZZZZ</name>
<keyword evidence="1" id="KW-1133">Transmembrane helix</keyword>